<feature type="region of interest" description="Disordered" evidence="1">
    <location>
        <begin position="1"/>
        <end position="106"/>
    </location>
</feature>
<gene>
    <name evidence="2" type="ORF">PCOR1329_LOCUS47832</name>
</gene>
<evidence type="ECO:0000256" key="1">
    <source>
        <dbReference type="SAM" id="MobiDB-lite"/>
    </source>
</evidence>
<feature type="compositionally biased region" description="Basic residues" evidence="1">
    <location>
        <begin position="7"/>
        <end position="27"/>
    </location>
</feature>
<keyword evidence="3" id="KW-1185">Reference proteome</keyword>
<feature type="compositionally biased region" description="Low complexity" evidence="1">
    <location>
        <begin position="28"/>
        <end position="42"/>
    </location>
</feature>
<reference evidence="2" key="1">
    <citation type="submission" date="2023-10" db="EMBL/GenBank/DDBJ databases">
        <authorList>
            <person name="Chen Y."/>
            <person name="Shah S."/>
            <person name="Dougan E. K."/>
            <person name="Thang M."/>
            <person name="Chan C."/>
        </authorList>
    </citation>
    <scope>NUCLEOTIDE SEQUENCE [LARGE SCALE GENOMIC DNA]</scope>
</reference>
<protein>
    <submittedName>
        <fullName evidence="2">Uncharacterized protein</fullName>
    </submittedName>
</protein>
<feature type="compositionally biased region" description="Basic and acidic residues" evidence="1">
    <location>
        <begin position="47"/>
        <end position="61"/>
    </location>
</feature>
<organism evidence="2 3">
    <name type="scientific">Prorocentrum cordatum</name>
    <dbReference type="NCBI Taxonomy" id="2364126"/>
    <lineage>
        <taxon>Eukaryota</taxon>
        <taxon>Sar</taxon>
        <taxon>Alveolata</taxon>
        <taxon>Dinophyceae</taxon>
        <taxon>Prorocentrales</taxon>
        <taxon>Prorocentraceae</taxon>
        <taxon>Prorocentrum</taxon>
    </lineage>
</organism>
<proteinExistence type="predicted"/>
<accession>A0ABN9UG09</accession>
<evidence type="ECO:0000313" key="3">
    <source>
        <dbReference type="Proteomes" id="UP001189429"/>
    </source>
</evidence>
<comment type="caution">
    <text evidence="2">The sequence shown here is derived from an EMBL/GenBank/DDBJ whole genome shotgun (WGS) entry which is preliminary data.</text>
</comment>
<name>A0ABN9UG09_9DINO</name>
<evidence type="ECO:0000313" key="2">
    <source>
        <dbReference type="EMBL" id="CAK0857877.1"/>
    </source>
</evidence>
<sequence>MPPAAARARRRTPAQRHFASRRPRPAPRRASGEATLARLTAGAGRGRGAEERAAGGARREGGFPQGVGGGEDDDEEGGGGSEEQATKSRRRPHASVPRCARAAPRPSVVTRLLQLRHALEAPPAKVVVADPRAACAPRSASSR</sequence>
<dbReference type="EMBL" id="CAUYUJ010015765">
    <property type="protein sequence ID" value="CAK0857877.1"/>
    <property type="molecule type" value="Genomic_DNA"/>
</dbReference>
<dbReference type="Proteomes" id="UP001189429">
    <property type="component" value="Unassembled WGS sequence"/>
</dbReference>